<feature type="compositionally biased region" description="Low complexity" evidence="3">
    <location>
        <begin position="159"/>
        <end position="176"/>
    </location>
</feature>
<organism evidence="5 6">
    <name type="scientific">Coilia grayii</name>
    <name type="common">Gray's grenadier anchovy</name>
    <dbReference type="NCBI Taxonomy" id="363190"/>
    <lineage>
        <taxon>Eukaryota</taxon>
        <taxon>Metazoa</taxon>
        <taxon>Chordata</taxon>
        <taxon>Craniata</taxon>
        <taxon>Vertebrata</taxon>
        <taxon>Euteleostomi</taxon>
        <taxon>Actinopterygii</taxon>
        <taxon>Neopterygii</taxon>
        <taxon>Teleostei</taxon>
        <taxon>Clupei</taxon>
        <taxon>Clupeiformes</taxon>
        <taxon>Clupeoidei</taxon>
        <taxon>Engraulidae</taxon>
        <taxon>Coilinae</taxon>
        <taxon>Coilia</taxon>
    </lineage>
</organism>
<reference evidence="5 6" key="1">
    <citation type="submission" date="2024-09" db="EMBL/GenBank/DDBJ databases">
        <title>A chromosome-level genome assembly of Gray's grenadier anchovy, Coilia grayii.</title>
        <authorList>
            <person name="Fu Z."/>
        </authorList>
    </citation>
    <scope>NUCLEOTIDE SEQUENCE [LARGE SCALE GENOMIC DNA]</scope>
    <source>
        <strain evidence="5">G4</strain>
        <tissue evidence="5">Muscle</tissue>
    </source>
</reference>
<feature type="domain" description="FAM13A-like" evidence="4">
    <location>
        <begin position="329"/>
        <end position="364"/>
    </location>
</feature>
<dbReference type="InterPro" id="IPR059029">
    <property type="entry name" value="FAM13A_dom"/>
</dbReference>
<name>A0ABD1ITD4_9TELE</name>
<dbReference type="AlphaFoldDB" id="A0ABD1ITD4"/>
<feature type="region of interest" description="Disordered" evidence="3">
    <location>
        <begin position="1"/>
        <end position="44"/>
    </location>
</feature>
<protein>
    <recommendedName>
        <fullName evidence="4">FAM13A-like domain-containing protein</fullName>
    </recommendedName>
</protein>
<accession>A0ABD1ITD4</accession>
<evidence type="ECO:0000256" key="3">
    <source>
        <dbReference type="SAM" id="MobiDB-lite"/>
    </source>
</evidence>
<evidence type="ECO:0000259" key="4">
    <source>
        <dbReference type="Pfam" id="PF26116"/>
    </source>
</evidence>
<comment type="caution">
    <text evidence="5">The sequence shown here is derived from an EMBL/GenBank/DDBJ whole genome shotgun (WGS) entry which is preliminary data.</text>
</comment>
<keyword evidence="6" id="KW-1185">Reference proteome</keyword>
<feature type="region of interest" description="Disordered" evidence="3">
    <location>
        <begin position="131"/>
        <end position="178"/>
    </location>
</feature>
<evidence type="ECO:0000256" key="1">
    <source>
        <dbReference type="ARBA" id="ARBA00007549"/>
    </source>
</evidence>
<keyword evidence="2" id="KW-0175">Coiled coil</keyword>
<sequence length="364" mass="41730">MSPGPSRILHHITDGNSPLPSPRCPSLSQSQRFNSDPEMAPSPPCSQHLIMARGIVRADTEEVVKDTPTIPLLTKHIQALKRKIRRFEERFEQEMNYKPSHNDKSANPEIFRLMSELAKTRKQLKELRLKQSVEELSEPENGRGEDGSSGRSIHHHQGELQTQQQQQQHLLHQPQQRPALEETVDSLLKRLKEKRQALGLPENMLEMTYGQMALEKMTLQKCLLYFESLHGRPGTKQEKNLVKPLYDRYQMVKRLLCASSPITTIEEEEGSDDDCVTELPTEPCRPAGPFSVEEEGDSDPAFVSPMDEVKAVRHPPRPPVTMANLHEASRSELLACLRETRAEKRRRRKALREFEDNFSRQMGR</sequence>
<dbReference type="EMBL" id="JBHFQA010000023">
    <property type="protein sequence ID" value="KAL2078236.1"/>
    <property type="molecule type" value="Genomic_DNA"/>
</dbReference>
<evidence type="ECO:0000313" key="5">
    <source>
        <dbReference type="EMBL" id="KAL2078236.1"/>
    </source>
</evidence>
<proteinExistence type="inferred from homology"/>
<gene>
    <name evidence="5" type="ORF">ACEWY4_025921</name>
</gene>
<feature type="coiled-coil region" evidence="2">
    <location>
        <begin position="70"/>
        <end position="130"/>
    </location>
</feature>
<comment type="similarity">
    <text evidence="1">Belongs to the FAM13 family.</text>
</comment>
<dbReference type="Proteomes" id="UP001591681">
    <property type="component" value="Unassembled WGS sequence"/>
</dbReference>
<dbReference type="InterPro" id="IPR039102">
    <property type="entry name" value="FAM13"/>
</dbReference>
<dbReference type="PANTHER" id="PTHR15904">
    <property type="entry name" value="FAM13"/>
    <property type="match status" value="1"/>
</dbReference>
<dbReference type="Pfam" id="PF26116">
    <property type="entry name" value="FAM13A"/>
    <property type="match status" value="1"/>
</dbReference>
<evidence type="ECO:0000313" key="6">
    <source>
        <dbReference type="Proteomes" id="UP001591681"/>
    </source>
</evidence>
<dbReference type="PANTHER" id="PTHR15904:SF19">
    <property type="entry name" value="PROTEIN FAM13C"/>
    <property type="match status" value="1"/>
</dbReference>
<evidence type="ECO:0000256" key="2">
    <source>
        <dbReference type="SAM" id="Coils"/>
    </source>
</evidence>